<dbReference type="Proteomes" id="UP001595752">
    <property type="component" value="Unassembled WGS sequence"/>
</dbReference>
<organism evidence="9 10">
    <name type="scientific">Bacillus songklensis</name>
    <dbReference type="NCBI Taxonomy" id="1069116"/>
    <lineage>
        <taxon>Bacteria</taxon>
        <taxon>Bacillati</taxon>
        <taxon>Bacillota</taxon>
        <taxon>Bacilli</taxon>
        <taxon>Bacillales</taxon>
        <taxon>Bacillaceae</taxon>
        <taxon>Bacillus</taxon>
    </lineage>
</organism>
<evidence type="ECO:0000313" key="9">
    <source>
        <dbReference type="EMBL" id="MFC3886211.1"/>
    </source>
</evidence>
<protein>
    <submittedName>
        <fullName evidence="9">Spore germination protein</fullName>
    </submittedName>
</protein>
<feature type="transmembrane region" description="Helical" evidence="8">
    <location>
        <begin position="439"/>
        <end position="464"/>
    </location>
</feature>
<dbReference type="InterPro" id="IPR004995">
    <property type="entry name" value="Spore_Ger"/>
</dbReference>
<evidence type="ECO:0000313" key="10">
    <source>
        <dbReference type="Proteomes" id="UP001595752"/>
    </source>
</evidence>
<accession>A0ABV8B7A9</accession>
<reference evidence="10" key="1">
    <citation type="journal article" date="2019" name="Int. J. Syst. Evol. Microbiol.">
        <title>The Global Catalogue of Microorganisms (GCM) 10K type strain sequencing project: providing services to taxonomists for standard genome sequencing and annotation.</title>
        <authorList>
            <consortium name="The Broad Institute Genomics Platform"/>
            <consortium name="The Broad Institute Genome Sequencing Center for Infectious Disease"/>
            <person name="Wu L."/>
            <person name="Ma J."/>
        </authorList>
    </citation>
    <scope>NUCLEOTIDE SEQUENCE [LARGE SCALE GENOMIC DNA]</scope>
    <source>
        <strain evidence="10">CCUG 61889</strain>
    </source>
</reference>
<evidence type="ECO:0000256" key="1">
    <source>
        <dbReference type="ARBA" id="ARBA00004141"/>
    </source>
</evidence>
<comment type="subcellular location">
    <subcellularLocation>
        <location evidence="6">Cell membrane</location>
    </subcellularLocation>
    <subcellularLocation>
        <location evidence="1">Membrane</location>
        <topology evidence="1">Multi-pass membrane protein</topology>
    </subcellularLocation>
</comment>
<dbReference type="PANTHER" id="PTHR22550:SF5">
    <property type="entry name" value="LEUCINE ZIPPER PROTEIN 4"/>
    <property type="match status" value="1"/>
</dbReference>
<feature type="transmembrane region" description="Helical" evidence="8">
    <location>
        <begin position="320"/>
        <end position="339"/>
    </location>
</feature>
<evidence type="ECO:0000256" key="8">
    <source>
        <dbReference type="SAM" id="Phobius"/>
    </source>
</evidence>
<evidence type="ECO:0000256" key="2">
    <source>
        <dbReference type="ARBA" id="ARBA00005278"/>
    </source>
</evidence>
<evidence type="ECO:0000256" key="4">
    <source>
        <dbReference type="ARBA" id="ARBA00022989"/>
    </source>
</evidence>
<sequence length="534" mass="60253">MKLDEWIRQTKQKKQQKFSYSEESLLDEIKESSVSMDLDETAEQLKRVFGGSVDFSMNRISIERMSGVLCYLDSMTDSTLISQAVLEPINVHNHSENYILEEQGVHRFMDCLFTGMSKQLVTEQGKAIELLLRGYCLLYLEERIEAIALKIQNIQYRTITEPTSQTTIRGPKDAFIESADANISLIRRRIKNPALRFEAFQIGTDAPTAVYIGYLNNVANSGIVQELRDRLRKADMNAVYSSGVLEEFIVDQTMTPFPLIFHTERPDTIAAGIIEGKIAIIVEETPFVLLIPVVFSDFFHISEDYNQLFMMASFIRMIRYLSFMISLILPSVYVGVILYHQELIPTQLLLSIIAQREGIPFPTVVEAIIMEVTFEILREAGIRLPRAIGMTVSIVGGLVIGQAAVEAGLISSIMIIIVSLTAIASFVSPIYSFSMAARLLRFIFMIVAASTGLYGVMLGLMIMVCHLNSLRSFGVHYLETITNFHIRTQKDNFLRFPAWAMKTRPSFLRSKQPVKQPDARPPSPPKKGDDNENS</sequence>
<comment type="similarity">
    <text evidence="2 6">Belongs to the GerABKA family.</text>
</comment>
<evidence type="ECO:0000256" key="5">
    <source>
        <dbReference type="ARBA" id="ARBA00023136"/>
    </source>
</evidence>
<feature type="transmembrane region" description="Helical" evidence="8">
    <location>
        <begin position="409"/>
        <end position="427"/>
    </location>
</feature>
<dbReference type="InterPro" id="IPR050768">
    <property type="entry name" value="UPF0353/GerABKA_families"/>
</dbReference>
<keyword evidence="10" id="KW-1185">Reference proteome</keyword>
<dbReference type="PANTHER" id="PTHR22550">
    <property type="entry name" value="SPORE GERMINATION PROTEIN"/>
    <property type="match status" value="1"/>
</dbReference>
<feature type="region of interest" description="Disordered" evidence="7">
    <location>
        <begin position="507"/>
        <end position="534"/>
    </location>
</feature>
<keyword evidence="3 8" id="KW-0812">Transmembrane</keyword>
<feature type="transmembrane region" description="Helical" evidence="8">
    <location>
        <begin position="384"/>
        <end position="403"/>
    </location>
</feature>
<dbReference type="RefSeq" id="WP_377918581.1">
    <property type="nucleotide sequence ID" value="NZ_JBHRZT010000072.1"/>
</dbReference>
<proteinExistence type="inferred from homology"/>
<name>A0ABV8B7A9_9BACI</name>
<gene>
    <name evidence="9" type="ORF">ACFOU2_23070</name>
</gene>
<dbReference type="PIRSF" id="PIRSF005690">
    <property type="entry name" value="GerBA"/>
    <property type="match status" value="1"/>
</dbReference>
<evidence type="ECO:0000256" key="6">
    <source>
        <dbReference type="PIRNR" id="PIRNR005690"/>
    </source>
</evidence>
<dbReference type="EMBL" id="JBHRZT010000072">
    <property type="protein sequence ID" value="MFC3886211.1"/>
    <property type="molecule type" value="Genomic_DNA"/>
</dbReference>
<dbReference type="Pfam" id="PF03323">
    <property type="entry name" value="GerA"/>
    <property type="match status" value="1"/>
</dbReference>
<keyword evidence="4 8" id="KW-1133">Transmembrane helix</keyword>
<keyword evidence="5 6" id="KW-0472">Membrane</keyword>
<evidence type="ECO:0000256" key="3">
    <source>
        <dbReference type="ARBA" id="ARBA00022692"/>
    </source>
</evidence>
<evidence type="ECO:0000256" key="7">
    <source>
        <dbReference type="SAM" id="MobiDB-lite"/>
    </source>
</evidence>
<comment type="caution">
    <text evidence="9">The sequence shown here is derived from an EMBL/GenBank/DDBJ whole genome shotgun (WGS) entry which is preliminary data.</text>
</comment>